<evidence type="ECO:0000256" key="9">
    <source>
        <dbReference type="RuleBase" id="RU363034"/>
    </source>
</evidence>
<evidence type="ECO:0000259" key="10">
    <source>
        <dbReference type="PROSITE" id="PS50240"/>
    </source>
</evidence>
<organism evidence="11 12">
    <name type="scientific">Mugilogobius chulae</name>
    <name type="common">yellowstripe goby</name>
    <dbReference type="NCBI Taxonomy" id="88201"/>
    <lineage>
        <taxon>Eukaryota</taxon>
        <taxon>Metazoa</taxon>
        <taxon>Chordata</taxon>
        <taxon>Craniata</taxon>
        <taxon>Vertebrata</taxon>
        <taxon>Euteleostomi</taxon>
        <taxon>Actinopterygii</taxon>
        <taxon>Neopterygii</taxon>
        <taxon>Teleostei</taxon>
        <taxon>Neoteleostei</taxon>
        <taxon>Acanthomorphata</taxon>
        <taxon>Gobiaria</taxon>
        <taxon>Gobiiformes</taxon>
        <taxon>Gobioidei</taxon>
        <taxon>Gobiidae</taxon>
        <taxon>Gobionellinae</taxon>
        <taxon>Mugilogobius</taxon>
    </lineage>
</organism>
<evidence type="ECO:0000256" key="7">
    <source>
        <dbReference type="ARBA" id="ARBA00036320"/>
    </source>
</evidence>
<sequence>MASVQFKKKHVCGGFLIQDDFVLTAAHCRRFPEMRVVLGAHNISNEKEKGQQKIQVEKYFKHPNYEVNGKFDFDIMLLKCSVAGWGRTHPYSSASDVLREAEEKILPNSDCEDVWQQYFNTDHMICTKVSTKRGSMCQGDSGGPLICKTSLWVSQHSLDQITVVIQSILMATLIFPVFFHGSKRELQRFLRESEIKRREREERERGRGRERF</sequence>
<evidence type="ECO:0000256" key="3">
    <source>
        <dbReference type="ARBA" id="ARBA00022801"/>
    </source>
</evidence>
<keyword evidence="12" id="KW-1185">Reference proteome</keyword>
<dbReference type="Proteomes" id="UP001460270">
    <property type="component" value="Unassembled WGS sequence"/>
</dbReference>
<name>A0AAW0PZJ8_9GOBI</name>
<dbReference type="InterPro" id="IPR033116">
    <property type="entry name" value="TRYPSIN_SER"/>
</dbReference>
<dbReference type="InterPro" id="IPR001314">
    <property type="entry name" value="Peptidase_S1A"/>
</dbReference>
<feature type="domain" description="Peptidase S1" evidence="10">
    <location>
        <begin position="1"/>
        <end position="212"/>
    </location>
</feature>
<evidence type="ECO:0000313" key="11">
    <source>
        <dbReference type="EMBL" id="KAK7940007.1"/>
    </source>
</evidence>
<dbReference type="PANTHER" id="PTHR24271">
    <property type="entry name" value="KALLIKREIN-RELATED"/>
    <property type="match status" value="1"/>
</dbReference>
<dbReference type="Gene3D" id="2.40.10.10">
    <property type="entry name" value="Trypsin-like serine proteases"/>
    <property type="match status" value="2"/>
</dbReference>
<evidence type="ECO:0000256" key="5">
    <source>
        <dbReference type="ARBA" id="ARBA00023145"/>
    </source>
</evidence>
<keyword evidence="2 9" id="KW-0645">Protease</keyword>
<dbReference type="GO" id="GO:0005576">
    <property type="term" value="C:extracellular region"/>
    <property type="evidence" value="ECO:0007669"/>
    <property type="project" value="UniProtKB-SubCell"/>
</dbReference>
<dbReference type="AlphaFoldDB" id="A0AAW0PZJ8"/>
<dbReference type="PROSITE" id="PS00135">
    <property type="entry name" value="TRYPSIN_SER"/>
    <property type="match status" value="1"/>
</dbReference>
<evidence type="ECO:0000256" key="6">
    <source>
        <dbReference type="ARBA" id="ARBA00023157"/>
    </source>
</evidence>
<evidence type="ECO:0000256" key="8">
    <source>
        <dbReference type="ARBA" id="ARBA00038868"/>
    </source>
</evidence>
<keyword evidence="4 9" id="KW-0720">Serine protease</keyword>
<accession>A0AAW0PZJ8</accession>
<comment type="subcellular location">
    <subcellularLocation>
        <location evidence="1">Secreted</location>
        <location evidence="1">Extracellular space</location>
    </subcellularLocation>
</comment>
<dbReference type="InterPro" id="IPR001254">
    <property type="entry name" value="Trypsin_dom"/>
</dbReference>
<proteinExistence type="predicted"/>
<reference evidence="12" key="1">
    <citation type="submission" date="2024-04" db="EMBL/GenBank/DDBJ databases">
        <title>Salinicola lusitanus LLJ914,a marine bacterium isolated from the Okinawa Trough.</title>
        <authorList>
            <person name="Li J."/>
        </authorList>
    </citation>
    <scope>NUCLEOTIDE SEQUENCE [LARGE SCALE GENOMIC DNA]</scope>
</reference>
<comment type="caution">
    <text evidence="11">The sequence shown here is derived from an EMBL/GenBank/DDBJ whole genome shotgun (WGS) entry which is preliminary data.</text>
</comment>
<dbReference type="SMART" id="SM00020">
    <property type="entry name" value="Tryp_SPc"/>
    <property type="match status" value="1"/>
</dbReference>
<dbReference type="SUPFAM" id="SSF50494">
    <property type="entry name" value="Trypsin-like serine proteases"/>
    <property type="match status" value="1"/>
</dbReference>
<dbReference type="InterPro" id="IPR018114">
    <property type="entry name" value="TRYPSIN_HIS"/>
</dbReference>
<dbReference type="FunFam" id="2.40.10.10:FF:000005">
    <property type="entry name" value="Serine protease 37"/>
    <property type="match status" value="1"/>
</dbReference>
<dbReference type="PRINTS" id="PR00722">
    <property type="entry name" value="CHYMOTRYPSIN"/>
</dbReference>
<comment type="catalytic activity">
    <reaction evidence="7">
        <text>Preferential cleavage: Arg-|-Xaa, Lys-|-Xaa.</text>
        <dbReference type="EC" id="3.4.21.4"/>
    </reaction>
</comment>
<gene>
    <name evidence="11" type="ORF">WMY93_003333</name>
</gene>
<dbReference type="PROSITE" id="PS50240">
    <property type="entry name" value="TRYPSIN_DOM"/>
    <property type="match status" value="1"/>
</dbReference>
<dbReference type="InterPro" id="IPR043504">
    <property type="entry name" value="Peptidase_S1_PA_chymotrypsin"/>
</dbReference>
<dbReference type="PROSITE" id="PS00134">
    <property type="entry name" value="TRYPSIN_HIS"/>
    <property type="match status" value="1"/>
</dbReference>
<dbReference type="EMBL" id="JBBPFD010000002">
    <property type="protein sequence ID" value="KAK7940007.1"/>
    <property type="molecule type" value="Genomic_DNA"/>
</dbReference>
<dbReference type="GO" id="GO:0004252">
    <property type="term" value="F:serine-type endopeptidase activity"/>
    <property type="evidence" value="ECO:0007669"/>
    <property type="project" value="UniProtKB-EC"/>
</dbReference>
<keyword evidence="6" id="KW-1015">Disulfide bond</keyword>
<evidence type="ECO:0000313" key="12">
    <source>
        <dbReference type="Proteomes" id="UP001460270"/>
    </source>
</evidence>
<dbReference type="CDD" id="cd00190">
    <property type="entry name" value="Tryp_SPc"/>
    <property type="match status" value="1"/>
</dbReference>
<dbReference type="PANTHER" id="PTHR24271:SF80">
    <property type="entry name" value="GRANZYME 3, TANDEM DUPLICATE 1-RELATED"/>
    <property type="match status" value="1"/>
</dbReference>
<evidence type="ECO:0000256" key="1">
    <source>
        <dbReference type="ARBA" id="ARBA00004239"/>
    </source>
</evidence>
<dbReference type="Pfam" id="PF00089">
    <property type="entry name" value="Trypsin"/>
    <property type="match status" value="1"/>
</dbReference>
<evidence type="ECO:0000256" key="2">
    <source>
        <dbReference type="ARBA" id="ARBA00022670"/>
    </source>
</evidence>
<keyword evidence="3 9" id="KW-0378">Hydrolase</keyword>
<dbReference type="EC" id="3.4.21.4" evidence="8"/>
<keyword evidence="5" id="KW-0865">Zymogen</keyword>
<dbReference type="GO" id="GO:0006508">
    <property type="term" value="P:proteolysis"/>
    <property type="evidence" value="ECO:0007669"/>
    <property type="project" value="UniProtKB-KW"/>
</dbReference>
<evidence type="ECO:0000256" key="4">
    <source>
        <dbReference type="ARBA" id="ARBA00022825"/>
    </source>
</evidence>
<protein>
    <recommendedName>
        <fullName evidence="8">trypsin</fullName>
        <ecNumber evidence="8">3.4.21.4</ecNumber>
    </recommendedName>
</protein>
<dbReference type="InterPro" id="IPR009003">
    <property type="entry name" value="Peptidase_S1_PA"/>
</dbReference>